<dbReference type="Proteomes" id="UP000654075">
    <property type="component" value="Unassembled WGS sequence"/>
</dbReference>
<keyword evidence="2" id="KW-1185">Reference proteome</keyword>
<protein>
    <submittedName>
        <fullName evidence="1">Uncharacterized protein</fullName>
    </submittedName>
</protein>
<gene>
    <name evidence="1" type="ORF">PGLA1383_LOCUS22026</name>
</gene>
<sequence>DEFSCVDDTCGYGGPSQPAADCSDIVNTCFNGATTGQECSQPPEYYWNRFSCGKDANVPGPDGSILWPVPGCIDTEFPDGGRPDSGYPRSAGEVFFEFSDYDWLQ</sequence>
<reference evidence="1" key="1">
    <citation type="submission" date="2021-02" db="EMBL/GenBank/DDBJ databases">
        <authorList>
            <person name="Dougan E. K."/>
            <person name="Rhodes N."/>
            <person name="Thang M."/>
            <person name="Chan C."/>
        </authorList>
    </citation>
    <scope>NUCLEOTIDE SEQUENCE</scope>
</reference>
<dbReference type="AlphaFoldDB" id="A0A813EVJ7"/>
<name>A0A813EVJ7_POLGL</name>
<dbReference type="EMBL" id="CAJNNV010015834">
    <property type="protein sequence ID" value="CAE8603829.1"/>
    <property type="molecule type" value="Genomic_DNA"/>
</dbReference>
<accession>A0A813EVJ7</accession>
<evidence type="ECO:0000313" key="2">
    <source>
        <dbReference type="Proteomes" id="UP000654075"/>
    </source>
</evidence>
<evidence type="ECO:0000313" key="1">
    <source>
        <dbReference type="EMBL" id="CAE8603829.1"/>
    </source>
</evidence>
<feature type="non-terminal residue" evidence="1">
    <location>
        <position position="1"/>
    </location>
</feature>
<organism evidence="1 2">
    <name type="scientific">Polarella glacialis</name>
    <name type="common">Dinoflagellate</name>
    <dbReference type="NCBI Taxonomy" id="89957"/>
    <lineage>
        <taxon>Eukaryota</taxon>
        <taxon>Sar</taxon>
        <taxon>Alveolata</taxon>
        <taxon>Dinophyceae</taxon>
        <taxon>Suessiales</taxon>
        <taxon>Suessiaceae</taxon>
        <taxon>Polarella</taxon>
    </lineage>
</organism>
<comment type="caution">
    <text evidence="1">The sequence shown here is derived from an EMBL/GenBank/DDBJ whole genome shotgun (WGS) entry which is preliminary data.</text>
</comment>
<proteinExistence type="predicted"/>